<feature type="compositionally biased region" description="Basic residues" evidence="4">
    <location>
        <begin position="78"/>
        <end position="87"/>
    </location>
</feature>
<dbReference type="GO" id="GO:0005739">
    <property type="term" value="C:mitochondrion"/>
    <property type="evidence" value="ECO:0007669"/>
    <property type="project" value="TreeGrafter"/>
</dbReference>
<feature type="compositionally biased region" description="Basic and acidic residues" evidence="4">
    <location>
        <begin position="468"/>
        <end position="494"/>
    </location>
</feature>
<keyword evidence="2" id="KW-0456">Lyase</keyword>
<feature type="coiled-coil region" evidence="3">
    <location>
        <begin position="179"/>
        <end position="206"/>
    </location>
</feature>
<feature type="region of interest" description="Disordered" evidence="4">
    <location>
        <begin position="342"/>
        <end position="386"/>
    </location>
</feature>
<dbReference type="GO" id="GO:0004609">
    <property type="term" value="F:phosphatidylserine decarboxylase activity"/>
    <property type="evidence" value="ECO:0007669"/>
    <property type="project" value="InterPro"/>
</dbReference>
<feature type="compositionally biased region" description="Basic and acidic residues" evidence="4">
    <location>
        <begin position="788"/>
        <end position="799"/>
    </location>
</feature>
<feature type="transmembrane region" description="Helical" evidence="5">
    <location>
        <begin position="830"/>
        <end position="850"/>
    </location>
</feature>
<keyword evidence="1" id="KW-0210">Decarboxylase</keyword>
<feature type="compositionally biased region" description="Polar residues" evidence="4">
    <location>
        <begin position="11"/>
        <end position="21"/>
    </location>
</feature>
<keyword evidence="3" id="KW-0175">Coiled coil</keyword>
<feature type="region of interest" description="Disordered" evidence="4">
    <location>
        <begin position="468"/>
        <end position="500"/>
    </location>
</feature>
<evidence type="ECO:0000256" key="1">
    <source>
        <dbReference type="ARBA" id="ARBA00022793"/>
    </source>
</evidence>
<feature type="region of interest" description="Disordered" evidence="4">
    <location>
        <begin position="1017"/>
        <end position="1063"/>
    </location>
</feature>
<feature type="region of interest" description="Disordered" evidence="4">
    <location>
        <begin position="37"/>
        <end position="121"/>
    </location>
</feature>
<organism evidence="7 8">
    <name type="scientific">Cladophialophora chaetospira</name>
    <dbReference type="NCBI Taxonomy" id="386627"/>
    <lineage>
        <taxon>Eukaryota</taxon>
        <taxon>Fungi</taxon>
        <taxon>Dikarya</taxon>
        <taxon>Ascomycota</taxon>
        <taxon>Pezizomycotina</taxon>
        <taxon>Eurotiomycetes</taxon>
        <taxon>Chaetothyriomycetidae</taxon>
        <taxon>Chaetothyriales</taxon>
        <taxon>Herpotrichiellaceae</taxon>
        <taxon>Cladophialophora</taxon>
    </lineage>
</organism>
<dbReference type="EMBL" id="JAPDRK010000002">
    <property type="protein sequence ID" value="KAJ9615026.1"/>
    <property type="molecule type" value="Genomic_DNA"/>
</dbReference>
<reference evidence="7" key="1">
    <citation type="submission" date="2022-10" db="EMBL/GenBank/DDBJ databases">
        <title>Culturing micro-colonial fungi from biological soil crusts in the Mojave desert and describing Neophaeococcomyces mojavensis, and introducing the new genera and species Taxawa tesnikishii.</title>
        <authorList>
            <person name="Kurbessoian T."/>
            <person name="Stajich J.E."/>
        </authorList>
    </citation>
    <scope>NUCLEOTIDE SEQUENCE</scope>
    <source>
        <strain evidence="7">TK_41</strain>
    </source>
</reference>
<feature type="region of interest" description="Disordered" evidence="4">
    <location>
        <begin position="1"/>
        <end position="21"/>
    </location>
</feature>
<keyword evidence="5" id="KW-1133">Transmembrane helix</keyword>
<evidence type="ECO:0000256" key="5">
    <source>
        <dbReference type="SAM" id="Phobius"/>
    </source>
</evidence>
<dbReference type="InterPro" id="IPR003817">
    <property type="entry name" value="PS_Dcarbxylase"/>
</dbReference>
<protein>
    <recommendedName>
        <fullName evidence="6">L-tryptophan decarboxylase PsiD-like domain-containing protein</fullName>
    </recommendedName>
</protein>
<keyword evidence="5" id="KW-0812">Transmembrane</keyword>
<dbReference type="PANTHER" id="PTHR10067:SF9">
    <property type="entry name" value="PHOSPHATIDYLSERINE DECARBOXYLASE FAMILY PROTEIN (AFU_ORTHOLOGUE AFUA_7G01730)"/>
    <property type="match status" value="1"/>
</dbReference>
<dbReference type="Pfam" id="PF12588">
    <property type="entry name" value="PSDC"/>
    <property type="match status" value="1"/>
</dbReference>
<evidence type="ECO:0000256" key="2">
    <source>
        <dbReference type="ARBA" id="ARBA00023239"/>
    </source>
</evidence>
<gene>
    <name evidence="7" type="ORF">H2200_001100</name>
</gene>
<evidence type="ECO:0000313" key="8">
    <source>
        <dbReference type="Proteomes" id="UP001172673"/>
    </source>
</evidence>
<dbReference type="PANTHER" id="PTHR10067">
    <property type="entry name" value="PHOSPHATIDYLSERINE DECARBOXYLASE"/>
    <property type="match status" value="1"/>
</dbReference>
<dbReference type="Proteomes" id="UP001172673">
    <property type="component" value="Unassembled WGS sequence"/>
</dbReference>
<dbReference type="GO" id="GO:0006646">
    <property type="term" value="P:phosphatidylethanolamine biosynthetic process"/>
    <property type="evidence" value="ECO:0007669"/>
    <property type="project" value="TreeGrafter"/>
</dbReference>
<comment type="caution">
    <text evidence="7">The sequence shown here is derived from an EMBL/GenBank/DDBJ whole genome shotgun (WGS) entry which is preliminary data.</text>
</comment>
<keyword evidence="8" id="KW-1185">Reference proteome</keyword>
<evidence type="ECO:0000313" key="7">
    <source>
        <dbReference type="EMBL" id="KAJ9615026.1"/>
    </source>
</evidence>
<dbReference type="Pfam" id="PF02666">
    <property type="entry name" value="PS_Dcarbxylase"/>
    <property type="match status" value="1"/>
</dbReference>
<keyword evidence="5" id="KW-0472">Membrane</keyword>
<name>A0AA39CNQ5_9EURO</name>
<feature type="region of interest" description="Disordered" evidence="4">
    <location>
        <begin position="762"/>
        <end position="802"/>
    </location>
</feature>
<feature type="domain" description="L-tryptophan decarboxylase PsiD-like" evidence="6">
    <location>
        <begin position="1281"/>
        <end position="1422"/>
    </location>
</feature>
<dbReference type="InterPro" id="IPR022237">
    <property type="entry name" value="PsiD-like"/>
</dbReference>
<evidence type="ECO:0000259" key="6">
    <source>
        <dbReference type="Pfam" id="PF12588"/>
    </source>
</evidence>
<accession>A0AA39CNQ5</accession>
<proteinExistence type="predicted"/>
<feature type="region of interest" description="Disordered" evidence="4">
    <location>
        <begin position="410"/>
        <end position="430"/>
    </location>
</feature>
<feature type="region of interest" description="Disordered" evidence="4">
    <location>
        <begin position="307"/>
        <end position="326"/>
    </location>
</feature>
<evidence type="ECO:0000256" key="4">
    <source>
        <dbReference type="SAM" id="MobiDB-lite"/>
    </source>
</evidence>
<evidence type="ECO:0000256" key="3">
    <source>
        <dbReference type="SAM" id="Coils"/>
    </source>
</evidence>
<sequence>MSAPGAPFPLSSPQHESLTTFKPVNGGAALVVNDAFLSPNPFASSSSDDDSGSSSGQDEFHLERYSQDTNRAADSSRPNRKQSRRRKQQDFPQSKVDKKVRPGLNILTNFSAQPKRSKTDGLVIDQVQSQRPRLGPRYATSIKSAKAERMDDSLFEPGVEAGRSYPLQMQGQATKRAMAVQAVAKLQESQAARERAAEESKRLEAMHSKEQGHAVIDKDHLQTPASAASGYSPGARSIVIGMSIPEDEVDAHRSADGSNNMHSAKTPDTPTIVITPADETDSWKPSFFKKPRPSSSVYSPYTRTGLQMQQSNTPPVPKIPFRHANHDGTQRSFASASITHTLSKSIHGRQEPFEDDDDSDQQTNEEAPRVSSDSQERILPSDLESRRHKSQGWWNLMLSPMLSRKGTIVEKNKDDSPEAPPVPSIPADIRLSKSDVVSPLTSESPETPRRLGLASARASVWSRWTTWEREREGDKRASPTDKSHVPAEQPRDMVQDSSLIPPLPEVDFSKSLAAEYYHACAVEQLTGIPYFECENHSCAERLPQLHSIFEKGSATESSQKAEASRVLTGKSDFDAHVNDKKGDNATKDGDLHVVSGVIVDRGVSCLSEPEVLSPNVRQANTATVVRARAVDDTPDPVSQAAEADSVSESQSLPGSNIPPRGNRYPNIAAVATHSLQPPVLSPGPVSPAMQHTMTSQGAVPMAEIDHAPDRPRLLEQSPTFHQQGVRSTQPPPVTIHNHTFYSERYAPPSNAAIEEARKEAMERLESANATREVDPPSNAAKQAPSIARDAEPREKKEKASVWSKMKSLFTRKKTQNDMNPGKKTKRWWKILIFLVLFLIVLACVLLATLLTRAGDGTPVQSQWLNLTGYPPIPTGISTIARPDVVKQQSGCVAPNTMWSCALPKENQFEVTPNSPDQPNFRFQITFRNGRVPSNMTVPVQDLKRRSTLHLERRANDPFTNDLFTPNPSPPSRADQIFMGNTTDNITQPMEGEQTPFFITFIPVFPIDPSNATAAASHARSSRFAKRQSTNSSNDAIPAPDVLDDGSAAPANLLPTDPYPTSQPVKLYNRGQADEHYGFYMYYDKAIFLHSTAPLNISEFADNNGIDPLDANGGSTRDQSQLRCTFSQTRFLVRMWTNPAFGATLLPAIAGNDTAAEAQNSATDFSRPGSFPYPTTISIDRHGGNINKKAVYCYGVNELRVIQNDIKTIVGELRNVEGTLINPAPALVNGTASDDGNFDQQAGGIDGGTGGLGEWLPHDHRAHKEWLGGVIDHVDKNPQDLHPVLVEFQDLIENNNRVYILFESMFEQVPNKEPYTNDPQGEGHPQVRDYHHMLQVINHILTSAPSWNDKSERVGLVGLPFQALFDWPMGTASGFAVFLDPEVNKMLKKVLNVWAEYLESPASAYVLKKDAKGSWFSPHGEEELTHVANVGKTDHKFEDMFQCDPSDAHLGYKSWDHFFTRLFKEDARPVASPDDDNVIANACESKTFKVARDVKARDHFWLKGQPYSVINMLAQDPLAEQFVGGTVYQAFLSALSYHRWHAPVSGKLVKAYVVDGTYYSEPPFAEFKADASADPEGQVTSQGYLTATATRAIMFFEADNPAIGLMAFLGIGMCEVSTCEITVKEGQHVKKGDQIGMFHFGGSTHCLMFRKGVELEGFPEPTPEHNIPIRSALATVKSG</sequence>
<feature type="region of interest" description="Disordered" evidence="4">
    <location>
        <begin position="628"/>
        <end position="664"/>
    </location>
</feature>